<dbReference type="GO" id="GO:0015293">
    <property type="term" value="F:symporter activity"/>
    <property type="evidence" value="ECO:0007669"/>
    <property type="project" value="InterPro"/>
</dbReference>
<dbReference type="NCBIfam" id="TIGR00792">
    <property type="entry name" value="gph"/>
    <property type="match status" value="1"/>
</dbReference>
<comment type="caution">
    <text evidence="7">The sequence shown here is derived from an EMBL/GenBank/DDBJ whole genome shotgun (WGS) entry which is preliminary data.</text>
</comment>
<feature type="transmembrane region" description="Helical" evidence="6">
    <location>
        <begin position="291"/>
        <end position="311"/>
    </location>
</feature>
<dbReference type="RefSeq" id="WP_052112912.1">
    <property type="nucleotide sequence ID" value="NZ_AVPL01000031.1"/>
</dbReference>
<dbReference type="eggNOG" id="COG2211">
    <property type="taxonomic scope" value="Bacteria"/>
</dbReference>
<dbReference type="GO" id="GO:0006814">
    <property type="term" value="P:sodium ion transport"/>
    <property type="evidence" value="ECO:0007669"/>
    <property type="project" value="InterPro"/>
</dbReference>
<reference evidence="7 8" key="1">
    <citation type="submission" date="2013-08" db="EMBL/GenBank/DDBJ databases">
        <title>The genome sequence of Knoellia aerolata.</title>
        <authorList>
            <person name="Zhu W."/>
            <person name="Wang G."/>
        </authorList>
    </citation>
    <scope>NUCLEOTIDE SEQUENCE [LARGE SCALE GENOMIC DNA]</scope>
    <source>
        <strain evidence="7 8">DSM 18566</strain>
    </source>
</reference>
<keyword evidence="8" id="KW-1185">Reference proteome</keyword>
<sequence>MSSVTKEAIAQEFVVERLPKRSVIGYGFGDFANNLAFTLSTAFLLYYYTDVAGLSAASVATMFFVVRLWDAFADVFAGRLVDRTMTRMGKFRPFILFGAVPLLFLSYLTFHVPASLEQGQKLLYAYATYAVLGLVYSLVNIPYGSLASAMTQSVNERAKLVASRFFGGALGGIVLTYIIAPRISGLREEKKTLSSAEYQEKVQTIFTQTTLLFIVLGSLAYAVTWYFCREQVVRTQPRVTLRETWDTLKGNKPLGYLCAASFFYLIGLFAVGGASVYYAQYVLGDIKWVGPITLVNSGISILAAPFIPWLVNRYGKKALFQYCGVFTIVGGLALFFTPAGAVIPALIFLGVKGIGAALINTLMFGLEADTVEYGEWTSGKRAEGTTYALFSFTRKITQSVGGALGAAALAWGGYLSATPDMPNPIQPETAVTAIRATMGLIPALAALIAMIIFWKYPLTDQRFKEIRNETELRKRQEGHLIAPDGHVLD</sequence>
<dbReference type="InterPro" id="IPR018043">
    <property type="entry name" value="Na/Gal_symport_CS"/>
</dbReference>
<evidence type="ECO:0000256" key="3">
    <source>
        <dbReference type="ARBA" id="ARBA00022692"/>
    </source>
</evidence>
<feature type="transmembrane region" description="Helical" evidence="6">
    <location>
        <begin position="94"/>
        <end position="112"/>
    </location>
</feature>
<dbReference type="Gene3D" id="1.20.1250.20">
    <property type="entry name" value="MFS general substrate transporter like domains"/>
    <property type="match status" value="2"/>
</dbReference>
<dbReference type="InterPro" id="IPR001927">
    <property type="entry name" value="Na/Gal_symport"/>
</dbReference>
<dbReference type="GO" id="GO:0008643">
    <property type="term" value="P:carbohydrate transport"/>
    <property type="evidence" value="ECO:0007669"/>
    <property type="project" value="InterPro"/>
</dbReference>
<feature type="transmembrane region" description="Helical" evidence="6">
    <location>
        <begin position="54"/>
        <end position="73"/>
    </location>
</feature>
<feature type="transmembrane region" description="Helical" evidence="6">
    <location>
        <begin position="165"/>
        <end position="185"/>
    </location>
</feature>
<dbReference type="PROSITE" id="PS00872">
    <property type="entry name" value="NA_GALACTOSIDE_SYMP"/>
    <property type="match status" value="1"/>
</dbReference>
<dbReference type="EMBL" id="AVPL01000031">
    <property type="protein sequence ID" value="KGN40775.1"/>
    <property type="molecule type" value="Genomic_DNA"/>
</dbReference>
<evidence type="ECO:0000313" key="7">
    <source>
        <dbReference type="EMBL" id="KGN40775.1"/>
    </source>
</evidence>
<dbReference type="SUPFAM" id="SSF103473">
    <property type="entry name" value="MFS general substrate transporter"/>
    <property type="match status" value="1"/>
</dbReference>
<organism evidence="7 8">
    <name type="scientific">Knoellia aerolata DSM 18566</name>
    <dbReference type="NCBI Taxonomy" id="1385519"/>
    <lineage>
        <taxon>Bacteria</taxon>
        <taxon>Bacillati</taxon>
        <taxon>Actinomycetota</taxon>
        <taxon>Actinomycetes</taxon>
        <taxon>Micrococcales</taxon>
        <taxon>Intrasporangiaceae</taxon>
        <taxon>Knoellia</taxon>
    </lineage>
</organism>
<feature type="transmembrane region" description="Helical" evidence="6">
    <location>
        <begin position="396"/>
        <end position="414"/>
    </location>
</feature>
<feature type="transmembrane region" description="Helical" evidence="6">
    <location>
        <begin position="434"/>
        <end position="454"/>
    </location>
</feature>
<dbReference type="CDD" id="cd17332">
    <property type="entry name" value="MFS_MelB_like"/>
    <property type="match status" value="1"/>
</dbReference>
<dbReference type="GO" id="GO:0005886">
    <property type="term" value="C:plasma membrane"/>
    <property type="evidence" value="ECO:0007669"/>
    <property type="project" value="UniProtKB-SubCell"/>
</dbReference>
<evidence type="ECO:0000256" key="6">
    <source>
        <dbReference type="SAM" id="Phobius"/>
    </source>
</evidence>
<dbReference type="STRING" id="1385519.N801_12135"/>
<protein>
    <submittedName>
        <fullName evidence="7">Glucuronide transporter</fullName>
    </submittedName>
</protein>
<keyword evidence="4 6" id="KW-1133">Transmembrane helix</keyword>
<comment type="subcellular location">
    <subcellularLocation>
        <location evidence="1">Cell membrane</location>
        <topology evidence="1">Multi-pass membrane protein</topology>
    </subcellularLocation>
</comment>
<evidence type="ECO:0000256" key="1">
    <source>
        <dbReference type="ARBA" id="ARBA00004651"/>
    </source>
</evidence>
<proteinExistence type="predicted"/>
<evidence type="ECO:0000313" key="8">
    <source>
        <dbReference type="Proteomes" id="UP000030013"/>
    </source>
</evidence>
<name>A0A0A0JTL1_9MICO</name>
<feature type="transmembrane region" description="Helical" evidence="6">
    <location>
        <begin position="342"/>
        <end position="366"/>
    </location>
</feature>
<keyword evidence="2" id="KW-1003">Cell membrane</keyword>
<gene>
    <name evidence="7" type="ORF">N801_12135</name>
</gene>
<accession>A0A0A0JTL1</accession>
<keyword evidence="5 6" id="KW-0472">Membrane</keyword>
<dbReference type="Pfam" id="PF13347">
    <property type="entry name" value="MFS_2"/>
    <property type="match status" value="1"/>
</dbReference>
<dbReference type="AlphaFoldDB" id="A0A0A0JTL1"/>
<dbReference type="PANTHER" id="PTHR11328">
    <property type="entry name" value="MAJOR FACILITATOR SUPERFAMILY DOMAIN-CONTAINING PROTEIN"/>
    <property type="match status" value="1"/>
</dbReference>
<feature type="transmembrane region" description="Helical" evidence="6">
    <location>
        <begin position="205"/>
        <end position="228"/>
    </location>
</feature>
<keyword evidence="3 6" id="KW-0812">Transmembrane</keyword>
<dbReference type="Proteomes" id="UP000030013">
    <property type="component" value="Unassembled WGS sequence"/>
</dbReference>
<feature type="transmembrane region" description="Helical" evidence="6">
    <location>
        <begin position="124"/>
        <end position="144"/>
    </location>
</feature>
<feature type="transmembrane region" description="Helical" evidence="6">
    <location>
        <begin position="318"/>
        <end position="336"/>
    </location>
</feature>
<evidence type="ECO:0000256" key="2">
    <source>
        <dbReference type="ARBA" id="ARBA00022475"/>
    </source>
</evidence>
<feature type="transmembrane region" description="Helical" evidence="6">
    <location>
        <begin position="254"/>
        <end position="279"/>
    </location>
</feature>
<evidence type="ECO:0000256" key="4">
    <source>
        <dbReference type="ARBA" id="ARBA00022989"/>
    </source>
</evidence>
<dbReference type="PANTHER" id="PTHR11328:SF39">
    <property type="entry name" value="2,3-DIHYDROXYPROPANE-1-SULFONATE EXPORTER-RELATED"/>
    <property type="match status" value="1"/>
</dbReference>
<dbReference type="OrthoDB" id="3717977at2"/>
<dbReference type="InterPro" id="IPR036259">
    <property type="entry name" value="MFS_trans_sf"/>
</dbReference>
<dbReference type="InterPro" id="IPR039672">
    <property type="entry name" value="MFS_2"/>
</dbReference>
<evidence type="ECO:0000256" key="5">
    <source>
        <dbReference type="ARBA" id="ARBA00023136"/>
    </source>
</evidence>